<proteinExistence type="predicted"/>
<accession>A0AAP6JF14</accession>
<dbReference type="EMBL" id="JAYGII010000009">
    <property type="protein sequence ID" value="MEA5445397.1"/>
    <property type="molecule type" value="Genomic_DNA"/>
</dbReference>
<evidence type="ECO:0000313" key="1">
    <source>
        <dbReference type="EMBL" id="MEA5445397.1"/>
    </source>
</evidence>
<sequence length="583" mass="63178">MKMRWILPLGTLVLVAAVLVWQWVGREAPPPAPAVTVGEDLNRQVPADTLIYFGGREPLPLKALETVFPAMDSLLDETSAAQIRQWQQASDVADGLRFLAALSLELDRVSRDGGGVPAMMTRLGAGPEPEFVAYLDQLAPVLRWRLDDPVALIALVDHLEAAAEIDHAAAEEDKAAALFRRYPLYRSEEASADLVLVVQGDVASVFVDSEVLADPALSARVSAQQAPPESLADSGALEAIMDRHGLIPAGLGFVDSRALVGLLGATGPGSLEALRAAVRDEETPQDQQALRSEACQTELLAIAENWPGLRFGFAQLPTAEDRRLAMEVLVDSRDQRTMRSLRRLHGHIPATLMRGEAEVIAATALGVNTDALPRVALDLWRRFTRADFDCAPLETLQARVGQTSPALLGPALSFADGLMGMSLSVLDMDADDMPDSMDVLATISADDPQGLLTQFGVLFPRFAELDVPSDGRGVGFQPPPPFDVLRRELTLAQHGRHFTIHSGERAAEMAAAMGDDELEGRALLLMLINPDLHAERVGDAVSLEAMVGESLPAWLPAEGWRLRQTLDFTERGIRQRWQLEAVD</sequence>
<dbReference type="RefSeq" id="WP_346051025.1">
    <property type="nucleotide sequence ID" value="NZ_JAYGII010000009.1"/>
</dbReference>
<organism evidence="1 2">
    <name type="scientific">Natronospira elongata</name>
    <dbReference type="NCBI Taxonomy" id="3110268"/>
    <lineage>
        <taxon>Bacteria</taxon>
        <taxon>Pseudomonadati</taxon>
        <taxon>Pseudomonadota</taxon>
        <taxon>Gammaproteobacteria</taxon>
        <taxon>Natronospirales</taxon>
        <taxon>Natronospiraceae</taxon>
        <taxon>Natronospira</taxon>
    </lineage>
</organism>
<comment type="caution">
    <text evidence="1">The sequence shown here is derived from an EMBL/GenBank/DDBJ whole genome shotgun (WGS) entry which is preliminary data.</text>
</comment>
<dbReference type="Proteomes" id="UP001302316">
    <property type="component" value="Unassembled WGS sequence"/>
</dbReference>
<name>A0AAP6JF14_9GAMM</name>
<keyword evidence="2" id="KW-1185">Reference proteome</keyword>
<dbReference type="AlphaFoldDB" id="A0AAP6JF14"/>
<protein>
    <recommendedName>
        <fullName evidence="3">DUF3352 domain-containing protein</fullName>
    </recommendedName>
</protein>
<gene>
    <name evidence="1" type="ORF">VCB98_06155</name>
</gene>
<reference evidence="1 2" key="1">
    <citation type="submission" date="2023-12" db="EMBL/GenBank/DDBJ databases">
        <title>Whole-genome sequencing of halo(alkali)philic microorganisms from hypersaline lakes.</title>
        <authorList>
            <person name="Sorokin D.Y."/>
            <person name="Merkel A.Y."/>
            <person name="Messina E."/>
            <person name="Yakimov M."/>
        </authorList>
    </citation>
    <scope>NUCLEOTIDE SEQUENCE [LARGE SCALE GENOMIC DNA]</scope>
    <source>
        <strain evidence="1 2">AB-CW1</strain>
    </source>
</reference>
<evidence type="ECO:0008006" key="3">
    <source>
        <dbReference type="Google" id="ProtNLM"/>
    </source>
</evidence>
<evidence type="ECO:0000313" key="2">
    <source>
        <dbReference type="Proteomes" id="UP001302316"/>
    </source>
</evidence>